<dbReference type="AlphaFoldDB" id="A0A0W8F5S0"/>
<protein>
    <submittedName>
        <fullName evidence="1">Uncharacterized protein</fullName>
    </submittedName>
</protein>
<accession>A0A0W8F5S0</accession>
<comment type="caution">
    <text evidence="1">The sequence shown here is derived from an EMBL/GenBank/DDBJ whole genome shotgun (WGS) entry which is preliminary data.</text>
</comment>
<dbReference type="EMBL" id="LNQE01001506">
    <property type="protein sequence ID" value="KUG16239.1"/>
    <property type="molecule type" value="Genomic_DNA"/>
</dbReference>
<reference evidence="1" key="1">
    <citation type="journal article" date="2015" name="Proc. Natl. Acad. Sci. U.S.A.">
        <title>Networks of energetic and metabolic interactions define dynamics in microbial communities.</title>
        <authorList>
            <person name="Embree M."/>
            <person name="Liu J.K."/>
            <person name="Al-Bassam M.M."/>
            <person name="Zengler K."/>
        </authorList>
    </citation>
    <scope>NUCLEOTIDE SEQUENCE</scope>
</reference>
<proteinExistence type="predicted"/>
<evidence type="ECO:0000313" key="1">
    <source>
        <dbReference type="EMBL" id="KUG16239.1"/>
    </source>
</evidence>
<sequence>MIDNHLISFSSELPRASSSAVFKPDSSLDVIEKQAEDLSPLGNECRKYCC</sequence>
<name>A0A0W8F5S0_9ZZZZ</name>
<organism evidence="1">
    <name type="scientific">hydrocarbon metagenome</name>
    <dbReference type="NCBI Taxonomy" id="938273"/>
    <lineage>
        <taxon>unclassified sequences</taxon>
        <taxon>metagenomes</taxon>
        <taxon>ecological metagenomes</taxon>
    </lineage>
</organism>
<gene>
    <name evidence="1" type="ORF">ASZ90_014090</name>
</gene>